<dbReference type="InterPro" id="IPR010441">
    <property type="entry name" value="CH_2"/>
</dbReference>
<dbReference type="PANTHER" id="PTHR14919:SF0">
    <property type="entry name" value="SPERM FLAGELLAR PROTEIN 2"/>
    <property type="match status" value="1"/>
</dbReference>
<dbReference type="EMBL" id="QUSY01000036">
    <property type="protein sequence ID" value="RHY34292.1"/>
    <property type="molecule type" value="Genomic_DNA"/>
</dbReference>
<comment type="caution">
    <text evidence="3">The sequence shown here is derived from an EMBL/GenBank/DDBJ whole genome shotgun (WGS) entry which is preliminary data.</text>
</comment>
<dbReference type="AlphaFoldDB" id="A0A3R6ZA13"/>
<dbReference type="VEuPathDB" id="FungiDB:H310_02910"/>
<feature type="region of interest" description="Disordered" evidence="1">
    <location>
        <begin position="127"/>
        <end position="148"/>
    </location>
</feature>
<dbReference type="InterPro" id="IPR052634">
    <property type="entry name" value="Sperm_flagellar-bone_growth"/>
</dbReference>
<dbReference type="GO" id="GO:0005737">
    <property type="term" value="C:cytoplasm"/>
    <property type="evidence" value="ECO:0007669"/>
    <property type="project" value="UniProtKB-ARBA"/>
</dbReference>
<keyword evidence="4" id="KW-1185">Reference proteome</keyword>
<dbReference type="Gene3D" id="1.10.418.10">
    <property type="entry name" value="Calponin-like domain"/>
    <property type="match status" value="1"/>
</dbReference>
<proteinExistence type="predicted"/>
<organism evidence="3 4">
    <name type="scientific">Aphanomyces invadans</name>
    <dbReference type="NCBI Taxonomy" id="157072"/>
    <lineage>
        <taxon>Eukaryota</taxon>
        <taxon>Sar</taxon>
        <taxon>Stramenopiles</taxon>
        <taxon>Oomycota</taxon>
        <taxon>Saprolegniomycetes</taxon>
        <taxon>Saprolegniales</taxon>
        <taxon>Verrucalvaceae</taxon>
        <taxon>Aphanomyces</taxon>
    </lineage>
</organism>
<feature type="domain" description="CH-like" evidence="2">
    <location>
        <begin position="5"/>
        <end position="95"/>
    </location>
</feature>
<evidence type="ECO:0000256" key="1">
    <source>
        <dbReference type="SAM" id="MobiDB-lite"/>
    </source>
</evidence>
<evidence type="ECO:0000313" key="4">
    <source>
        <dbReference type="Proteomes" id="UP000285060"/>
    </source>
</evidence>
<dbReference type="InterPro" id="IPR036872">
    <property type="entry name" value="CH_dom_sf"/>
</dbReference>
<protein>
    <recommendedName>
        <fullName evidence="2">CH-like domain-containing protein</fullName>
    </recommendedName>
</protein>
<gene>
    <name evidence="3" type="ORF">DYB32_001028</name>
</gene>
<evidence type="ECO:0000259" key="2">
    <source>
        <dbReference type="Pfam" id="PF06294"/>
    </source>
</evidence>
<sequence>MSALLIEWLNRDLHLDRRVTSVEKDLSNGYLLGQVLRELEVDLSFPAGYVDNDTVAAMVGNMEQLSIALRSHGIAFTVDIARGIMMEKKGAATKVCLAWMPSSLTAVFVAAWQVLMDLHTHMEKRKTKAKHVVPSTLSVRPPANGNRHFPPTDPHVRCWKLCECDAVQSTREATELQFELSLREKRRLVVVQQNDRAAADLHDGVAGFEKNFKRLGISTGDEDSNARLAPIQGTGLEHVATLETRVEACQFRPASNVQMMKELRERRKVHLSAHKERASRRRKMLVDQTRNTIEV</sequence>
<reference evidence="3 4" key="1">
    <citation type="submission" date="2018-08" db="EMBL/GenBank/DDBJ databases">
        <title>Aphanomyces genome sequencing and annotation.</title>
        <authorList>
            <person name="Minardi D."/>
            <person name="Oidtmann B."/>
            <person name="Van Der Giezen M."/>
            <person name="Studholme D.J."/>
        </authorList>
    </citation>
    <scope>NUCLEOTIDE SEQUENCE [LARGE SCALE GENOMIC DNA]</scope>
    <source>
        <strain evidence="3 4">NJM0002</strain>
    </source>
</reference>
<dbReference type="Pfam" id="PF06294">
    <property type="entry name" value="CH_2"/>
    <property type="match status" value="1"/>
</dbReference>
<dbReference type="PANTHER" id="PTHR14919">
    <property type="entry name" value="KPL2-RELATED"/>
    <property type="match status" value="1"/>
</dbReference>
<dbReference type="Proteomes" id="UP000285060">
    <property type="component" value="Unassembled WGS sequence"/>
</dbReference>
<name>A0A3R6ZA13_9STRA</name>
<evidence type="ECO:0000313" key="3">
    <source>
        <dbReference type="EMBL" id="RHY34292.1"/>
    </source>
</evidence>
<accession>A0A3R6ZA13</accession>